<reference evidence="13 16" key="2">
    <citation type="submission" date="2020-07" db="EMBL/GenBank/DDBJ databases">
        <authorList>
            <person name="Feng H."/>
        </authorList>
    </citation>
    <scope>NUCLEOTIDE SEQUENCE [LARGE SCALE GENOMIC DNA]</scope>
    <source>
        <strain evidence="13">S-12</strain>
        <strain evidence="16">s-12</strain>
    </source>
</reference>
<dbReference type="SUPFAM" id="SSF64438">
    <property type="entry name" value="CNF1/YfiH-like putative cysteine hydrolases"/>
    <property type="match status" value="1"/>
</dbReference>
<keyword evidence="5" id="KW-0808">Transferase</keyword>
<dbReference type="Gene3D" id="3.60.140.10">
    <property type="entry name" value="CNF1/YfiH-like putative cysteine hydrolases"/>
    <property type="match status" value="1"/>
</dbReference>
<comment type="catalytic activity">
    <reaction evidence="9">
        <text>adenosine + H2O + H(+) = inosine + NH4(+)</text>
        <dbReference type="Rhea" id="RHEA:24408"/>
        <dbReference type="ChEBI" id="CHEBI:15377"/>
        <dbReference type="ChEBI" id="CHEBI:15378"/>
        <dbReference type="ChEBI" id="CHEBI:16335"/>
        <dbReference type="ChEBI" id="CHEBI:17596"/>
        <dbReference type="ChEBI" id="CHEBI:28938"/>
        <dbReference type="EC" id="3.5.4.4"/>
    </reaction>
    <physiologicalReaction direction="left-to-right" evidence="9">
        <dbReference type="Rhea" id="RHEA:24409"/>
    </physiologicalReaction>
</comment>
<evidence type="ECO:0000313" key="14">
    <source>
        <dbReference type="EMBL" id="NEY81854.1"/>
    </source>
</evidence>
<reference evidence="14 15" key="1">
    <citation type="submission" date="2020-02" db="EMBL/GenBank/DDBJ databases">
        <title>Bacillus aquiflavi sp. nov., isolated from yellow water of strong flavor Chinese baijiu in Yibin region of China.</title>
        <authorList>
            <person name="Xie J."/>
        </authorList>
    </citation>
    <scope>NUCLEOTIDE SEQUENCE [LARGE SCALE GENOMIC DNA]</scope>
    <source>
        <strain evidence="14 15">3H-10</strain>
    </source>
</reference>
<comment type="similarity">
    <text evidence="4 12">Belongs to the purine nucleoside phosphorylase YfiH/LACC1 family.</text>
</comment>
<keyword evidence="6" id="KW-0479">Metal-binding</keyword>
<proteinExistence type="inferred from homology"/>
<keyword evidence="8" id="KW-0862">Zinc</keyword>
<evidence type="ECO:0000256" key="12">
    <source>
        <dbReference type="RuleBase" id="RU361274"/>
    </source>
</evidence>
<evidence type="ECO:0000256" key="2">
    <source>
        <dbReference type="ARBA" id="ARBA00001947"/>
    </source>
</evidence>
<evidence type="ECO:0000256" key="10">
    <source>
        <dbReference type="ARBA" id="ARBA00048968"/>
    </source>
</evidence>
<evidence type="ECO:0000256" key="9">
    <source>
        <dbReference type="ARBA" id="ARBA00047989"/>
    </source>
</evidence>
<evidence type="ECO:0000313" key="16">
    <source>
        <dbReference type="Proteomes" id="UP000570010"/>
    </source>
</evidence>
<evidence type="ECO:0000313" key="13">
    <source>
        <dbReference type="EMBL" id="MBA4537597.1"/>
    </source>
</evidence>
<dbReference type="InterPro" id="IPR038371">
    <property type="entry name" value="Cu_polyphenol_OxRdtase_sf"/>
</dbReference>
<gene>
    <name evidence="14" type="primary">pgeF</name>
    <name evidence="14" type="ORF">G4D64_10150</name>
    <name evidence="13" type="ORF">H1Z61_10755</name>
</gene>
<dbReference type="AlphaFoldDB" id="A0A6B3W2X2"/>
<comment type="catalytic activity">
    <reaction evidence="11">
        <text>S-methyl-5'-thioadenosine + phosphate = 5-(methylsulfanyl)-alpha-D-ribose 1-phosphate + adenine</text>
        <dbReference type="Rhea" id="RHEA:11852"/>
        <dbReference type="ChEBI" id="CHEBI:16708"/>
        <dbReference type="ChEBI" id="CHEBI:17509"/>
        <dbReference type="ChEBI" id="CHEBI:43474"/>
        <dbReference type="ChEBI" id="CHEBI:58533"/>
        <dbReference type="EC" id="2.4.2.28"/>
    </reaction>
    <physiologicalReaction direction="left-to-right" evidence="11">
        <dbReference type="Rhea" id="RHEA:11853"/>
    </physiologicalReaction>
</comment>
<dbReference type="GO" id="GO:0005507">
    <property type="term" value="F:copper ion binding"/>
    <property type="evidence" value="ECO:0007669"/>
    <property type="project" value="TreeGrafter"/>
</dbReference>
<evidence type="ECO:0000256" key="5">
    <source>
        <dbReference type="ARBA" id="ARBA00022679"/>
    </source>
</evidence>
<dbReference type="Proteomes" id="UP000570010">
    <property type="component" value="Unassembled WGS sequence"/>
</dbReference>
<dbReference type="PANTHER" id="PTHR30616">
    <property type="entry name" value="UNCHARACTERIZED PROTEIN YFIH"/>
    <property type="match status" value="1"/>
</dbReference>
<comment type="catalytic activity">
    <reaction evidence="1">
        <text>inosine + phosphate = alpha-D-ribose 1-phosphate + hypoxanthine</text>
        <dbReference type="Rhea" id="RHEA:27646"/>
        <dbReference type="ChEBI" id="CHEBI:17368"/>
        <dbReference type="ChEBI" id="CHEBI:17596"/>
        <dbReference type="ChEBI" id="CHEBI:43474"/>
        <dbReference type="ChEBI" id="CHEBI:57720"/>
        <dbReference type="EC" id="2.4.2.1"/>
    </reaction>
    <physiologicalReaction direction="left-to-right" evidence="1">
        <dbReference type="Rhea" id="RHEA:27647"/>
    </physiologicalReaction>
</comment>
<evidence type="ECO:0000256" key="11">
    <source>
        <dbReference type="ARBA" id="ARBA00049893"/>
    </source>
</evidence>
<dbReference type="RefSeq" id="WP_163242248.1">
    <property type="nucleotide sequence ID" value="NZ_JAAIWN010000022.1"/>
</dbReference>
<name>A0A6B3W2X2_9BACI</name>
<dbReference type="GO" id="GO:0016787">
    <property type="term" value="F:hydrolase activity"/>
    <property type="evidence" value="ECO:0007669"/>
    <property type="project" value="UniProtKB-KW"/>
</dbReference>
<dbReference type="Proteomes" id="UP000472971">
    <property type="component" value="Unassembled WGS sequence"/>
</dbReference>
<sequence>MEPLELKNDKYFIIKHWARQNPNLTVGFTTKNDGKSHFPYDSANFAFHVGDEEEIVCKNRQDFANTLQFPLHNWVGAEQTHENFIKKVTSVNKGKGAFRYSDSFKRTDGFYTFEKGILLTLCFADCVPLYFFAPKQRALGIAHAGWRGSVSNISGEMIHCLKKEGIKEDEIFVVIGPSICEKCYIVDDLVISQIERNLAQGEERPYHEVKDGQYSLNLRSFNRQLLLKAGIPAENIETTNFCTSCHHQQFFSHRRDQGITGRMMSFIGWKEGNNK</sequence>
<accession>A0A6B3W2X2</accession>
<evidence type="ECO:0000256" key="3">
    <source>
        <dbReference type="ARBA" id="ARBA00003215"/>
    </source>
</evidence>
<evidence type="ECO:0000256" key="4">
    <source>
        <dbReference type="ARBA" id="ARBA00007353"/>
    </source>
</evidence>
<keyword evidence="7" id="KW-0378">Hydrolase</keyword>
<comment type="cofactor">
    <cofactor evidence="2">
        <name>Zn(2+)</name>
        <dbReference type="ChEBI" id="CHEBI:29105"/>
    </cofactor>
</comment>
<dbReference type="NCBIfam" id="TIGR00726">
    <property type="entry name" value="peptidoglycan editing factor PgeF"/>
    <property type="match status" value="1"/>
</dbReference>
<evidence type="ECO:0000256" key="6">
    <source>
        <dbReference type="ARBA" id="ARBA00022723"/>
    </source>
</evidence>
<dbReference type="EMBL" id="JACEIO010000024">
    <property type="protein sequence ID" value="MBA4537597.1"/>
    <property type="molecule type" value="Genomic_DNA"/>
</dbReference>
<dbReference type="GO" id="GO:0017061">
    <property type="term" value="F:S-methyl-5-thioadenosine phosphorylase activity"/>
    <property type="evidence" value="ECO:0007669"/>
    <property type="project" value="UniProtKB-EC"/>
</dbReference>
<comment type="function">
    <text evidence="3">Purine nucleoside enzyme that catalyzes the phosphorolysis of adenosine and inosine nucleosides, yielding D-ribose 1-phosphate and the respective free bases, adenine and hypoxanthine. Also catalyzes the phosphorolysis of S-methyl-5'-thioadenosine into adenine and S-methyl-5-thio-alpha-D-ribose 1-phosphate. Also has adenosine deaminase activity.</text>
</comment>
<evidence type="ECO:0000256" key="1">
    <source>
        <dbReference type="ARBA" id="ARBA00000553"/>
    </source>
</evidence>
<dbReference type="InterPro" id="IPR003730">
    <property type="entry name" value="Cu_polyphenol_OxRdtase"/>
</dbReference>
<protein>
    <recommendedName>
        <fullName evidence="12">Purine nucleoside phosphorylase</fullName>
    </recommendedName>
</protein>
<dbReference type="CDD" id="cd16833">
    <property type="entry name" value="YfiH"/>
    <property type="match status" value="1"/>
</dbReference>
<dbReference type="Pfam" id="PF02578">
    <property type="entry name" value="Cu-oxidase_4"/>
    <property type="match status" value="1"/>
</dbReference>
<dbReference type="EMBL" id="JAAIWN010000022">
    <property type="protein sequence ID" value="NEY81854.1"/>
    <property type="molecule type" value="Genomic_DNA"/>
</dbReference>
<dbReference type="InterPro" id="IPR011324">
    <property type="entry name" value="Cytotoxic_necrot_fac-like_cat"/>
</dbReference>
<dbReference type="PANTHER" id="PTHR30616:SF2">
    <property type="entry name" value="PURINE NUCLEOSIDE PHOSPHORYLASE LACC1"/>
    <property type="match status" value="1"/>
</dbReference>
<evidence type="ECO:0000256" key="8">
    <source>
        <dbReference type="ARBA" id="ARBA00022833"/>
    </source>
</evidence>
<comment type="catalytic activity">
    <reaction evidence="10">
        <text>adenosine + phosphate = alpha-D-ribose 1-phosphate + adenine</text>
        <dbReference type="Rhea" id="RHEA:27642"/>
        <dbReference type="ChEBI" id="CHEBI:16335"/>
        <dbReference type="ChEBI" id="CHEBI:16708"/>
        <dbReference type="ChEBI" id="CHEBI:43474"/>
        <dbReference type="ChEBI" id="CHEBI:57720"/>
        <dbReference type="EC" id="2.4.2.1"/>
    </reaction>
    <physiologicalReaction direction="left-to-right" evidence="10">
        <dbReference type="Rhea" id="RHEA:27643"/>
    </physiologicalReaction>
</comment>
<evidence type="ECO:0000256" key="7">
    <source>
        <dbReference type="ARBA" id="ARBA00022801"/>
    </source>
</evidence>
<evidence type="ECO:0000313" key="15">
    <source>
        <dbReference type="Proteomes" id="UP000472971"/>
    </source>
</evidence>
<comment type="caution">
    <text evidence="14">The sequence shown here is derived from an EMBL/GenBank/DDBJ whole genome shotgun (WGS) entry which is preliminary data.</text>
</comment>
<organism evidence="14 15">
    <name type="scientific">Bacillus aquiflavi</name>
    <dbReference type="NCBI Taxonomy" id="2672567"/>
    <lineage>
        <taxon>Bacteria</taxon>
        <taxon>Bacillati</taxon>
        <taxon>Bacillota</taxon>
        <taxon>Bacilli</taxon>
        <taxon>Bacillales</taxon>
        <taxon>Bacillaceae</taxon>
        <taxon>Bacillus</taxon>
    </lineage>
</organism>
<keyword evidence="15" id="KW-1185">Reference proteome</keyword>